<dbReference type="STRING" id="113562.SAMN04489716_0063"/>
<dbReference type="Proteomes" id="UP000198688">
    <property type="component" value="Chromosome I"/>
</dbReference>
<organism evidence="1 2">
    <name type="scientific">Actinoplanes derwentensis</name>
    <dbReference type="NCBI Taxonomy" id="113562"/>
    <lineage>
        <taxon>Bacteria</taxon>
        <taxon>Bacillati</taxon>
        <taxon>Actinomycetota</taxon>
        <taxon>Actinomycetes</taxon>
        <taxon>Micromonosporales</taxon>
        <taxon>Micromonosporaceae</taxon>
        <taxon>Actinoplanes</taxon>
    </lineage>
</organism>
<dbReference type="RefSeq" id="WP_092540501.1">
    <property type="nucleotide sequence ID" value="NZ_BOMJ01000116.1"/>
</dbReference>
<evidence type="ECO:0000313" key="2">
    <source>
        <dbReference type="Proteomes" id="UP000198688"/>
    </source>
</evidence>
<name>A0A1H1PMI7_9ACTN</name>
<proteinExistence type="predicted"/>
<dbReference type="OrthoDB" id="3298831at2"/>
<evidence type="ECO:0000313" key="1">
    <source>
        <dbReference type="EMBL" id="SDS12320.1"/>
    </source>
</evidence>
<dbReference type="AlphaFoldDB" id="A0A1H1PMI7"/>
<reference evidence="1 2" key="1">
    <citation type="submission" date="2016-10" db="EMBL/GenBank/DDBJ databases">
        <authorList>
            <person name="de Groot N.N."/>
        </authorList>
    </citation>
    <scope>NUCLEOTIDE SEQUENCE [LARGE SCALE GENOMIC DNA]</scope>
    <source>
        <strain evidence="1 2">DSM 43941</strain>
    </source>
</reference>
<keyword evidence="2" id="KW-1185">Reference proteome</keyword>
<sequence>MAEQTHPAEAVSASARHRTERFGILPPRILADDVVELVDTRRADQCPATILSFEHERALHTAA</sequence>
<dbReference type="EMBL" id="LT629758">
    <property type="protein sequence ID" value="SDS12320.1"/>
    <property type="molecule type" value="Genomic_DNA"/>
</dbReference>
<protein>
    <submittedName>
        <fullName evidence="1">Uncharacterized protein</fullName>
    </submittedName>
</protein>
<gene>
    <name evidence="1" type="ORF">SAMN04489716_0063</name>
</gene>
<accession>A0A1H1PMI7</accession>